<dbReference type="SUPFAM" id="SSF56300">
    <property type="entry name" value="Metallo-dependent phosphatases"/>
    <property type="match status" value="1"/>
</dbReference>
<dbReference type="Pfam" id="PF00149">
    <property type="entry name" value="Metallophos"/>
    <property type="match status" value="1"/>
</dbReference>
<comment type="caution">
    <text evidence="2">The sequence shown here is derived from an EMBL/GenBank/DDBJ whole genome shotgun (WGS) entry which is preliminary data.</text>
</comment>
<reference evidence="2 3" key="1">
    <citation type="submission" date="2018-06" db="EMBL/GenBank/DDBJ databases">
        <title>Genomic Encyclopedia of Type Strains, Phase IV (KMG-IV): sequencing the most valuable type-strain genomes for metagenomic binning, comparative biology and taxonomic classification.</title>
        <authorList>
            <person name="Goeker M."/>
        </authorList>
    </citation>
    <scope>NUCLEOTIDE SEQUENCE [LARGE SCALE GENOMIC DNA]</scope>
    <source>
        <strain evidence="2 3">DSM 25532</strain>
    </source>
</reference>
<organism evidence="2 3">
    <name type="scientific">Roseimicrobium gellanilyticum</name>
    <dbReference type="NCBI Taxonomy" id="748857"/>
    <lineage>
        <taxon>Bacteria</taxon>
        <taxon>Pseudomonadati</taxon>
        <taxon>Verrucomicrobiota</taxon>
        <taxon>Verrucomicrobiia</taxon>
        <taxon>Verrucomicrobiales</taxon>
        <taxon>Verrucomicrobiaceae</taxon>
        <taxon>Roseimicrobium</taxon>
    </lineage>
</organism>
<sequence length="329" mass="36246">MHRRRFLQSALGLGAATTWGVAGGESEAALSTRHAFSLTESTVSLRSAGLAGPVRITMLSDTHLGLRDAREEPFSQYSKRMAGAYVKTRHAKSGQPTTPQDSFMEGIASAKKSKADLLALPGDLFSFPSEANVEWASQKLLESGLTWLYTSGNHDWHYEGMEGSSQELRDAWIQKRLLPLYGGANPLISSRDIKGLRVIVLDNSTYEILPEQLNEFRRLLQGGMPSLLFIHIPLYAPGRPMGFGCGHPDWGARSDKNFAIERRPKWRETGHTQTTFDFHREVLAATNLLAVFAGHTHQPSLDLLNGIPQVVTDDNASGGRLEIEVLPLT</sequence>
<evidence type="ECO:0000313" key="2">
    <source>
        <dbReference type="EMBL" id="RBP45849.1"/>
    </source>
</evidence>
<protein>
    <submittedName>
        <fullName evidence="2">Calcineurin-like phosphoesterase family protein</fullName>
    </submittedName>
</protein>
<name>A0A366HRG9_9BACT</name>
<dbReference type="Proteomes" id="UP000253426">
    <property type="component" value="Unassembled WGS sequence"/>
</dbReference>
<dbReference type="InterPro" id="IPR029052">
    <property type="entry name" value="Metallo-depent_PP-like"/>
</dbReference>
<dbReference type="AlphaFoldDB" id="A0A366HRG9"/>
<dbReference type="Gene3D" id="3.60.21.10">
    <property type="match status" value="1"/>
</dbReference>
<feature type="domain" description="Calcineurin-like phosphoesterase" evidence="1">
    <location>
        <begin position="55"/>
        <end position="299"/>
    </location>
</feature>
<evidence type="ECO:0000313" key="3">
    <source>
        <dbReference type="Proteomes" id="UP000253426"/>
    </source>
</evidence>
<accession>A0A366HRG9</accession>
<dbReference type="EMBL" id="QNRR01000002">
    <property type="protein sequence ID" value="RBP45849.1"/>
    <property type="molecule type" value="Genomic_DNA"/>
</dbReference>
<evidence type="ECO:0000259" key="1">
    <source>
        <dbReference type="Pfam" id="PF00149"/>
    </source>
</evidence>
<dbReference type="GO" id="GO:0016787">
    <property type="term" value="F:hydrolase activity"/>
    <property type="evidence" value="ECO:0007669"/>
    <property type="project" value="InterPro"/>
</dbReference>
<gene>
    <name evidence="2" type="ORF">DES53_102232</name>
</gene>
<keyword evidence="3" id="KW-1185">Reference proteome</keyword>
<dbReference type="OrthoDB" id="181729at2"/>
<proteinExistence type="predicted"/>
<dbReference type="InterPro" id="IPR004843">
    <property type="entry name" value="Calcineurin-like_PHP"/>
</dbReference>